<dbReference type="SMART" id="SM00448">
    <property type="entry name" value="REC"/>
    <property type="match status" value="1"/>
</dbReference>
<dbReference type="Pfam" id="PF00196">
    <property type="entry name" value="GerE"/>
    <property type="match status" value="1"/>
</dbReference>
<protein>
    <submittedName>
        <fullName evidence="8">Two-component system response regulator</fullName>
    </submittedName>
</protein>
<feature type="modified residue" description="4-aspartylphosphate" evidence="5">
    <location>
        <position position="52"/>
    </location>
</feature>
<dbReference type="Pfam" id="PF00072">
    <property type="entry name" value="Response_reg"/>
    <property type="match status" value="1"/>
</dbReference>
<dbReference type="PANTHER" id="PTHR43214">
    <property type="entry name" value="TWO-COMPONENT RESPONSE REGULATOR"/>
    <property type="match status" value="1"/>
</dbReference>
<keyword evidence="4" id="KW-0804">Transcription</keyword>
<dbReference type="GO" id="GO:0000160">
    <property type="term" value="P:phosphorelay signal transduction system"/>
    <property type="evidence" value="ECO:0007669"/>
    <property type="project" value="InterPro"/>
</dbReference>
<reference evidence="8 9" key="1">
    <citation type="journal article" date="2009" name="Appl. Environ. Microbiol.">
        <title>Three genomes from the phylum Acidobacteria provide insight into the lifestyles of these microorganisms in soils.</title>
        <authorList>
            <person name="Ward N.L."/>
            <person name="Challacombe J.F."/>
            <person name="Janssen P.H."/>
            <person name="Henrissat B."/>
            <person name="Coutinho P.M."/>
            <person name="Wu M."/>
            <person name="Xie G."/>
            <person name="Haft D.H."/>
            <person name="Sait M."/>
            <person name="Badger J."/>
            <person name="Barabote R.D."/>
            <person name="Bradley B."/>
            <person name="Brettin T.S."/>
            <person name="Brinkac L.M."/>
            <person name="Bruce D."/>
            <person name="Creasy T."/>
            <person name="Daugherty S.C."/>
            <person name="Davidsen T.M."/>
            <person name="DeBoy R.T."/>
            <person name="Detter J.C."/>
            <person name="Dodson R.J."/>
            <person name="Durkin A.S."/>
            <person name="Ganapathy A."/>
            <person name="Gwinn-Giglio M."/>
            <person name="Han C.S."/>
            <person name="Khouri H."/>
            <person name="Kiss H."/>
            <person name="Kothari S.P."/>
            <person name="Madupu R."/>
            <person name="Nelson K.E."/>
            <person name="Nelson W.C."/>
            <person name="Paulsen I."/>
            <person name="Penn K."/>
            <person name="Ren Q."/>
            <person name="Rosovitz M.J."/>
            <person name="Selengut J.D."/>
            <person name="Shrivastava S."/>
            <person name="Sullivan S.A."/>
            <person name="Tapia R."/>
            <person name="Thompson L.S."/>
            <person name="Watkins K.L."/>
            <person name="Yang Q."/>
            <person name="Yu C."/>
            <person name="Zafar N."/>
            <person name="Zhou L."/>
            <person name="Kuske C.R."/>
        </authorList>
    </citation>
    <scope>NUCLEOTIDE SEQUENCE [LARGE SCALE GENOMIC DNA]</scope>
    <source>
        <strain evidence="9">ATCC 51196 / DSM 11244 / BCRC 80197 / JCM 7670 / NBRC 15755 / NCIMB 13165 / 161</strain>
    </source>
</reference>
<keyword evidence="1 5" id="KW-0597">Phosphoprotein</keyword>
<dbReference type="AlphaFoldDB" id="C1F244"/>
<dbReference type="KEGG" id="aca:ACP_0704"/>
<dbReference type="GO" id="GO:0003677">
    <property type="term" value="F:DNA binding"/>
    <property type="evidence" value="ECO:0007669"/>
    <property type="project" value="UniProtKB-KW"/>
</dbReference>
<dbReference type="InParanoid" id="C1F244"/>
<evidence type="ECO:0000256" key="2">
    <source>
        <dbReference type="ARBA" id="ARBA00023015"/>
    </source>
</evidence>
<evidence type="ECO:0000313" key="9">
    <source>
        <dbReference type="Proteomes" id="UP000002207"/>
    </source>
</evidence>
<dbReference type="Proteomes" id="UP000002207">
    <property type="component" value="Chromosome"/>
</dbReference>
<sequence length="214" mass="23419">MNALIADDHMLLRAGVRDAIERNGGIVCDEATTGREAFDKAILYKPTLVVIDVTMPELNGIEATRRILNALPTVKVIILTQHQSNELVRSAVEAGARGYLLKTDTGQILLQAIQSVMAGGTFFSPVITDVVLQSLARSVHLTGPGIVYKERLTPREGEVLQLLAEGKSTKEAASVLGTSTFTVETQRKNVMRKLRLRNVSDLVRYAVRNHMIDA</sequence>
<evidence type="ECO:0000259" key="6">
    <source>
        <dbReference type="PROSITE" id="PS50043"/>
    </source>
</evidence>
<dbReference type="InterPro" id="IPR000792">
    <property type="entry name" value="Tscrpt_reg_LuxR_C"/>
</dbReference>
<feature type="domain" description="Response regulatory" evidence="7">
    <location>
        <begin position="2"/>
        <end position="117"/>
    </location>
</feature>
<keyword evidence="9" id="KW-1185">Reference proteome</keyword>
<keyword evidence="2" id="KW-0805">Transcription regulation</keyword>
<keyword evidence="3" id="KW-0238">DNA-binding</keyword>
<proteinExistence type="predicted"/>
<dbReference type="SUPFAM" id="SSF46894">
    <property type="entry name" value="C-terminal effector domain of the bipartite response regulators"/>
    <property type="match status" value="1"/>
</dbReference>
<dbReference type="InterPro" id="IPR016032">
    <property type="entry name" value="Sig_transdc_resp-reg_C-effctor"/>
</dbReference>
<dbReference type="CDD" id="cd06170">
    <property type="entry name" value="LuxR_C_like"/>
    <property type="match status" value="1"/>
</dbReference>
<evidence type="ECO:0000313" key="8">
    <source>
        <dbReference type="EMBL" id="ACO34620.1"/>
    </source>
</evidence>
<name>C1F244_ACIC5</name>
<organism evidence="8 9">
    <name type="scientific">Acidobacterium capsulatum (strain ATCC 51196 / DSM 11244 / BCRC 80197 / JCM 7670 / NBRC 15755 / NCIMB 13165 / 161)</name>
    <dbReference type="NCBI Taxonomy" id="240015"/>
    <lineage>
        <taxon>Bacteria</taxon>
        <taxon>Pseudomonadati</taxon>
        <taxon>Acidobacteriota</taxon>
        <taxon>Terriglobia</taxon>
        <taxon>Terriglobales</taxon>
        <taxon>Acidobacteriaceae</taxon>
        <taxon>Acidobacterium</taxon>
    </lineage>
</organism>
<dbReference type="STRING" id="240015.ACP_0704"/>
<evidence type="ECO:0000256" key="1">
    <source>
        <dbReference type="ARBA" id="ARBA00022553"/>
    </source>
</evidence>
<dbReference type="SUPFAM" id="SSF52172">
    <property type="entry name" value="CheY-like"/>
    <property type="match status" value="1"/>
</dbReference>
<evidence type="ECO:0000256" key="5">
    <source>
        <dbReference type="PROSITE-ProRule" id="PRU00169"/>
    </source>
</evidence>
<gene>
    <name evidence="8" type="ordered locus">ACP_0704</name>
</gene>
<feature type="domain" description="HTH luxR-type" evidence="6">
    <location>
        <begin position="145"/>
        <end position="210"/>
    </location>
</feature>
<dbReference type="eggNOG" id="COG2197">
    <property type="taxonomic scope" value="Bacteria"/>
</dbReference>
<dbReference type="SMART" id="SM00421">
    <property type="entry name" value="HTH_LUXR"/>
    <property type="match status" value="1"/>
</dbReference>
<dbReference type="InterPro" id="IPR001789">
    <property type="entry name" value="Sig_transdc_resp-reg_receiver"/>
</dbReference>
<dbReference type="EMBL" id="CP001472">
    <property type="protein sequence ID" value="ACO34620.1"/>
    <property type="molecule type" value="Genomic_DNA"/>
</dbReference>
<dbReference type="PANTHER" id="PTHR43214:SF41">
    <property type="entry name" value="NITRATE_NITRITE RESPONSE REGULATOR PROTEIN NARP"/>
    <property type="match status" value="1"/>
</dbReference>
<dbReference type="HOGENOM" id="CLU_000445_90_1_0"/>
<dbReference type="PRINTS" id="PR00038">
    <property type="entry name" value="HTHLUXR"/>
</dbReference>
<accession>C1F244</accession>
<evidence type="ECO:0000259" key="7">
    <source>
        <dbReference type="PROSITE" id="PS50110"/>
    </source>
</evidence>
<dbReference type="InterPro" id="IPR058245">
    <property type="entry name" value="NreC/VraR/RcsB-like_REC"/>
</dbReference>
<dbReference type="CDD" id="cd17535">
    <property type="entry name" value="REC_NarL-like"/>
    <property type="match status" value="1"/>
</dbReference>
<evidence type="ECO:0000256" key="4">
    <source>
        <dbReference type="ARBA" id="ARBA00023163"/>
    </source>
</evidence>
<dbReference type="InterPro" id="IPR011006">
    <property type="entry name" value="CheY-like_superfamily"/>
</dbReference>
<dbReference type="GO" id="GO:0006355">
    <property type="term" value="P:regulation of DNA-templated transcription"/>
    <property type="evidence" value="ECO:0007669"/>
    <property type="project" value="InterPro"/>
</dbReference>
<dbReference type="PROSITE" id="PS50110">
    <property type="entry name" value="RESPONSE_REGULATORY"/>
    <property type="match status" value="1"/>
</dbReference>
<dbReference type="Gene3D" id="3.40.50.2300">
    <property type="match status" value="1"/>
</dbReference>
<dbReference type="RefSeq" id="WP_015895877.1">
    <property type="nucleotide sequence ID" value="NC_012483.1"/>
</dbReference>
<dbReference type="InterPro" id="IPR039420">
    <property type="entry name" value="WalR-like"/>
</dbReference>
<evidence type="ECO:0000256" key="3">
    <source>
        <dbReference type="ARBA" id="ARBA00023125"/>
    </source>
</evidence>
<dbReference type="PROSITE" id="PS50043">
    <property type="entry name" value="HTH_LUXR_2"/>
    <property type="match status" value="1"/>
</dbReference>